<dbReference type="Proteomes" id="UP000237631">
    <property type="component" value="Unassembled WGS sequence"/>
</dbReference>
<feature type="domain" description="C2H2-type" evidence="3">
    <location>
        <begin position="77"/>
        <end position="111"/>
    </location>
</feature>
<keyword evidence="1" id="KW-0863">Zinc-finger</keyword>
<comment type="caution">
    <text evidence="4">The sequence shown here is derived from an EMBL/GenBank/DDBJ whole genome shotgun (WGS) entry which is preliminary data.</text>
</comment>
<name>A0A2S6CBS5_9PEZI</name>
<dbReference type="InterPro" id="IPR013087">
    <property type="entry name" value="Znf_C2H2_type"/>
</dbReference>
<evidence type="ECO:0000256" key="2">
    <source>
        <dbReference type="SAM" id="MobiDB-lite"/>
    </source>
</evidence>
<feature type="region of interest" description="Disordered" evidence="2">
    <location>
        <begin position="1"/>
        <end position="22"/>
    </location>
</feature>
<evidence type="ECO:0000313" key="4">
    <source>
        <dbReference type="EMBL" id="PPJ57178.1"/>
    </source>
</evidence>
<dbReference type="PROSITE" id="PS00028">
    <property type="entry name" value="ZINC_FINGER_C2H2_1"/>
    <property type="match status" value="1"/>
</dbReference>
<accession>A0A2S6CBS5</accession>
<gene>
    <name evidence="4" type="ORF">CBER1_07018</name>
</gene>
<keyword evidence="1" id="KW-0862">Zinc</keyword>
<keyword evidence="5" id="KW-1185">Reference proteome</keyword>
<evidence type="ECO:0000313" key="5">
    <source>
        <dbReference type="Proteomes" id="UP000237631"/>
    </source>
</evidence>
<organism evidence="4 5">
    <name type="scientific">Cercospora berteroae</name>
    <dbReference type="NCBI Taxonomy" id="357750"/>
    <lineage>
        <taxon>Eukaryota</taxon>
        <taxon>Fungi</taxon>
        <taxon>Dikarya</taxon>
        <taxon>Ascomycota</taxon>
        <taxon>Pezizomycotina</taxon>
        <taxon>Dothideomycetes</taxon>
        <taxon>Dothideomycetidae</taxon>
        <taxon>Mycosphaerellales</taxon>
        <taxon>Mycosphaerellaceae</taxon>
        <taxon>Cercospora</taxon>
    </lineage>
</organism>
<evidence type="ECO:0000259" key="3">
    <source>
        <dbReference type="PROSITE" id="PS50157"/>
    </source>
</evidence>
<proteinExistence type="predicted"/>
<keyword evidence="1" id="KW-0479">Metal-binding</keyword>
<protein>
    <recommendedName>
        <fullName evidence="3">C2H2-type domain-containing protein</fullName>
    </recommendedName>
</protein>
<reference evidence="5" key="1">
    <citation type="journal article" date="2017" name="bioRxiv">
        <title>Conservation of a gene cluster reveals novel cercosporin biosynthetic mechanisms and extends production to the genus Colletotrichum.</title>
        <authorList>
            <person name="de Jonge R."/>
            <person name="Ebert M.K."/>
            <person name="Huitt-Roehl C.R."/>
            <person name="Pal P."/>
            <person name="Suttle J.C."/>
            <person name="Spanner R.E."/>
            <person name="Neubauer J.D."/>
            <person name="Jurick W.M.II."/>
            <person name="Stott K.A."/>
            <person name="Secor G.A."/>
            <person name="Thomma B.P.H.J."/>
            <person name="Van de Peer Y."/>
            <person name="Townsend C.A."/>
            <person name="Bolton M.D."/>
        </authorList>
    </citation>
    <scope>NUCLEOTIDE SEQUENCE [LARGE SCALE GENOMIC DNA]</scope>
    <source>
        <strain evidence="5">CBS538.71</strain>
    </source>
</reference>
<dbReference type="GO" id="GO:0008270">
    <property type="term" value="F:zinc ion binding"/>
    <property type="evidence" value="ECO:0007669"/>
    <property type="project" value="UniProtKB-KW"/>
</dbReference>
<dbReference type="AlphaFoldDB" id="A0A2S6CBS5"/>
<evidence type="ECO:0000256" key="1">
    <source>
        <dbReference type="PROSITE-ProRule" id="PRU00042"/>
    </source>
</evidence>
<dbReference type="EMBL" id="PNEN01000500">
    <property type="protein sequence ID" value="PPJ57178.1"/>
    <property type="molecule type" value="Genomic_DNA"/>
</dbReference>
<sequence length="258" mass="28141">MAANDASNLMDFTGQDEGSDVHSGEIPVRATMPMSSMAEQHARMGSRSDIGALVMNGDRLIARAVSRQKYTPYKCTFACPVPGCGKLFVDKYAMGAHMVDGQHYRHSANESTPMWEWANSADLAKATRRDSSHAAQQSTVYHEASFVPSQVSVATPMLDLASSDTFSTKIADDYRLQHNIDFVQRSASPLQPSLAVASLRRNIKQDARGAANVDIELGHSASPNDSIIGRVVDSLLHSSFGSFMSWKPMSWGSLLRDE</sequence>
<dbReference type="PROSITE" id="PS50157">
    <property type="entry name" value="ZINC_FINGER_C2H2_2"/>
    <property type="match status" value="1"/>
</dbReference>